<evidence type="ECO:0000313" key="7">
    <source>
        <dbReference type="Proteomes" id="UP001300012"/>
    </source>
</evidence>
<gene>
    <name evidence="6" type="ORF">NV381_12465</name>
</gene>
<evidence type="ECO:0000256" key="3">
    <source>
        <dbReference type="PROSITE-ProRule" id="PRU00023"/>
    </source>
</evidence>
<keyword evidence="7" id="KW-1185">Reference proteome</keyword>
<comment type="caution">
    <text evidence="6">The sequence shown here is derived from an EMBL/GenBank/DDBJ whole genome shotgun (WGS) entry which is preliminary data.</text>
</comment>
<organism evidence="6 7">
    <name type="scientific">Paenibacillus radicis</name>
    <name type="common">ex Xue et al. 2023</name>
    <dbReference type="NCBI Taxonomy" id="2972489"/>
    <lineage>
        <taxon>Bacteria</taxon>
        <taxon>Bacillati</taxon>
        <taxon>Bacillota</taxon>
        <taxon>Bacilli</taxon>
        <taxon>Bacillales</taxon>
        <taxon>Paenibacillaceae</taxon>
        <taxon>Paenibacillus</taxon>
    </lineage>
</organism>
<dbReference type="SUPFAM" id="SSF48403">
    <property type="entry name" value="Ankyrin repeat"/>
    <property type="match status" value="1"/>
</dbReference>
<dbReference type="Gene3D" id="1.25.40.20">
    <property type="entry name" value="Ankyrin repeat-containing domain"/>
    <property type="match status" value="2"/>
</dbReference>
<dbReference type="Proteomes" id="UP001300012">
    <property type="component" value="Unassembled WGS sequence"/>
</dbReference>
<protein>
    <submittedName>
        <fullName evidence="6">Ankyrin repeat domain-containing protein</fullName>
    </submittedName>
</protein>
<feature type="repeat" description="ANK" evidence="3">
    <location>
        <begin position="269"/>
        <end position="304"/>
    </location>
</feature>
<evidence type="ECO:0000256" key="1">
    <source>
        <dbReference type="ARBA" id="ARBA00022737"/>
    </source>
</evidence>
<feature type="repeat" description="ANK" evidence="3">
    <location>
        <begin position="199"/>
        <end position="231"/>
    </location>
</feature>
<dbReference type="PANTHER" id="PTHR24126">
    <property type="entry name" value="ANKYRIN REPEAT, PH AND SEC7 DOMAIN CONTAINING PROTEIN SECG-RELATED"/>
    <property type="match status" value="1"/>
</dbReference>
<name>A0ABT1YFN9_9BACL</name>
<dbReference type="SMART" id="SM00248">
    <property type="entry name" value="ANK"/>
    <property type="match status" value="5"/>
</dbReference>
<feature type="domain" description="Copper amine oxidase-like N-terminal" evidence="5">
    <location>
        <begin position="25"/>
        <end position="83"/>
    </location>
</feature>
<dbReference type="InterPro" id="IPR002110">
    <property type="entry name" value="Ankyrin_rpt"/>
</dbReference>
<dbReference type="InterPro" id="IPR012854">
    <property type="entry name" value="Cu_amine_oxidase-like_N"/>
</dbReference>
<dbReference type="PROSITE" id="PS50297">
    <property type="entry name" value="ANK_REP_REGION"/>
    <property type="match status" value="1"/>
</dbReference>
<feature type="repeat" description="ANK" evidence="3">
    <location>
        <begin position="348"/>
        <end position="389"/>
    </location>
</feature>
<dbReference type="Pfam" id="PF07833">
    <property type="entry name" value="Cu_amine_oxidN1"/>
    <property type="match status" value="1"/>
</dbReference>
<accession>A0ABT1YFN9</accession>
<dbReference type="PRINTS" id="PR01415">
    <property type="entry name" value="ANKYRIN"/>
</dbReference>
<feature type="signal peptide" evidence="4">
    <location>
        <begin position="1"/>
        <end position="22"/>
    </location>
</feature>
<evidence type="ECO:0000256" key="2">
    <source>
        <dbReference type="ARBA" id="ARBA00023043"/>
    </source>
</evidence>
<evidence type="ECO:0000313" key="6">
    <source>
        <dbReference type="EMBL" id="MCR8632019.1"/>
    </source>
</evidence>
<feature type="repeat" description="ANK" evidence="3">
    <location>
        <begin position="308"/>
        <end position="347"/>
    </location>
</feature>
<dbReference type="EMBL" id="JANQBD010000008">
    <property type="protein sequence ID" value="MCR8632019.1"/>
    <property type="molecule type" value="Genomic_DNA"/>
</dbReference>
<dbReference type="PANTHER" id="PTHR24126:SF14">
    <property type="entry name" value="ANK_REP_REGION DOMAIN-CONTAINING PROTEIN"/>
    <property type="match status" value="1"/>
</dbReference>
<evidence type="ECO:0000259" key="5">
    <source>
        <dbReference type="Pfam" id="PF07833"/>
    </source>
</evidence>
<sequence>MKKLVIGMILGAGLTLSTVVYASDTIQAIKFQVSFLFNGVSKQVDSEYTVLNYNGHAYVPIRFVAESMRGQVEYDETKQQISIKYGTPTEQKQTRVEMTALQLFDVAGHGDLIETKKYVDAIAPEDLNPIFLQILKIAHMFQGKPHVADLVDLLIGKKVDLNMVDESNGYTPLHYAAERAIDLTGNLLDAKANVNVSANGMTPLMQVASKKKLGLVNKMLAMGADPNLGGGALLSALHPFAHSGLTDESVEIVKSLLANKADVHTAGFEGETPLLAAVDMSMPQNLQIVRILIEHGADPNQKPKSNWNGTTPLMRAVNPFGYDTLQGVYEMTELLIDAKADVNAVDEKGNTSLSYAVEFNQHALASNEEVTKVIQLLLRKGANKEMKDNNGLTPLDKAKEIVDEKKRSEILKLLEK</sequence>
<keyword evidence="2 3" id="KW-0040">ANK repeat</keyword>
<dbReference type="Pfam" id="PF12796">
    <property type="entry name" value="Ank_2"/>
    <property type="match status" value="2"/>
</dbReference>
<reference evidence="6 7" key="1">
    <citation type="submission" date="2022-08" db="EMBL/GenBank/DDBJ databases">
        <title>Paenibacillus endoradicis sp. nov., Paenibacillus radicibacter sp. nov and Paenibacillus pararadicis sp. nov., three cold-adapted plant growth-promoting bacteria isolated from root of Larix gmelinii in Great Khingan.</title>
        <authorList>
            <person name="Xue H."/>
        </authorList>
    </citation>
    <scope>NUCLEOTIDE SEQUENCE [LARGE SCALE GENOMIC DNA]</scope>
    <source>
        <strain evidence="6 7">N5-1-1-5</strain>
    </source>
</reference>
<feature type="chain" id="PRO_5045328978" evidence="4">
    <location>
        <begin position="23"/>
        <end position="416"/>
    </location>
</feature>
<keyword evidence="4" id="KW-0732">Signal</keyword>
<dbReference type="RefSeq" id="WP_258213616.1">
    <property type="nucleotide sequence ID" value="NZ_JANQBD010000008.1"/>
</dbReference>
<proteinExistence type="predicted"/>
<keyword evidence="1" id="KW-0677">Repeat</keyword>
<dbReference type="InterPro" id="IPR036770">
    <property type="entry name" value="Ankyrin_rpt-contain_sf"/>
</dbReference>
<evidence type="ECO:0000256" key="4">
    <source>
        <dbReference type="SAM" id="SignalP"/>
    </source>
</evidence>
<dbReference type="PROSITE" id="PS50088">
    <property type="entry name" value="ANK_REPEAT"/>
    <property type="match status" value="4"/>
</dbReference>